<accession>A0A9Q8QPX7</accession>
<protein>
    <submittedName>
        <fullName evidence="1">Uncharacterized protein</fullName>
    </submittedName>
</protein>
<dbReference type="AlphaFoldDB" id="A0A9Q8QPX7"/>
<organism evidence="1 2">
    <name type="scientific">Purpureocillium takamizusanense</name>
    <dbReference type="NCBI Taxonomy" id="2060973"/>
    <lineage>
        <taxon>Eukaryota</taxon>
        <taxon>Fungi</taxon>
        <taxon>Dikarya</taxon>
        <taxon>Ascomycota</taxon>
        <taxon>Pezizomycotina</taxon>
        <taxon>Sordariomycetes</taxon>
        <taxon>Hypocreomycetidae</taxon>
        <taxon>Hypocreales</taxon>
        <taxon>Ophiocordycipitaceae</taxon>
        <taxon>Purpureocillium</taxon>
    </lineage>
</organism>
<proteinExistence type="predicted"/>
<dbReference type="GeneID" id="72071372"/>
<keyword evidence="2" id="KW-1185">Reference proteome</keyword>
<dbReference type="KEGG" id="ptkz:JDV02_009427"/>
<dbReference type="Proteomes" id="UP000829364">
    <property type="component" value="Chromosome 9"/>
</dbReference>
<sequence length="119" mass="12815">MLAPPTLLALSGEGPEVTVSKIPGCKEATTVQEWKCTGFDDDIVRSMYARTTTEYGWVCGLYSTGGCTGSPLFTWVSAMDVDRCASGGGWNTQHIRSVMCSTYPRHEQGARGSANTLEL</sequence>
<dbReference type="RefSeq" id="XP_047847099.1">
    <property type="nucleotide sequence ID" value="XM_047991089.1"/>
</dbReference>
<evidence type="ECO:0000313" key="1">
    <source>
        <dbReference type="EMBL" id="UNI23618.1"/>
    </source>
</evidence>
<name>A0A9Q8QPX7_9HYPO</name>
<reference evidence="1" key="1">
    <citation type="submission" date="2021-11" db="EMBL/GenBank/DDBJ databases">
        <title>Purpureocillium_takamizusanense_genome.</title>
        <authorList>
            <person name="Nguyen N.-H."/>
        </authorList>
    </citation>
    <scope>NUCLEOTIDE SEQUENCE</scope>
    <source>
        <strain evidence="1">PT3</strain>
    </source>
</reference>
<evidence type="ECO:0000313" key="2">
    <source>
        <dbReference type="Proteomes" id="UP000829364"/>
    </source>
</evidence>
<gene>
    <name evidence="1" type="ORF">JDV02_009427</name>
</gene>
<dbReference type="EMBL" id="CP086362">
    <property type="protein sequence ID" value="UNI23618.1"/>
    <property type="molecule type" value="Genomic_DNA"/>
</dbReference>